<feature type="non-terminal residue" evidence="3">
    <location>
        <position position="1"/>
    </location>
</feature>
<dbReference type="InterPro" id="IPR031424">
    <property type="entry name" value="QVR-like"/>
</dbReference>
<reference evidence="4" key="1">
    <citation type="submission" date="2022-10" db="EMBL/GenBank/DDBJ databases">
        <title>Genome assembly of Pristionchus species.</title>
        <authorList>
            <person name="Yoshida K."/>
            <person name="Sommer R.J."/>
        </authorList>
    </citation>
    <scope>NUCLEOTIDE SEQUENCE [LARGE SCALE GENOMIC DNA]</scope>
    <source>
        <strain evidence="4">RS5460</strain>
    </source>
</reference>
<evidence type="ECO:0008006" key="5">
    <source>
        <dbReference type="Google" id="ProtNLM"/>
    </source>
</evidence>
<dbReference type="PANTHER" id="PTHR38332">
    <property type="entry name" value="PROTEIN CBG11604"/>
    <property type="match status" value="1"/>
</dbReference>
<evidence type="ECO:0000313" key="3">
    <source>
        <dbReference type="EMBL" id="GMR59287.1"/>
    </source>
</evidence>
<evidence type="ECO:0000313" key="4">
    <source>
        <dbReference type="Proteomes" id="UP001328107"/>
    </source>
</evidence>
<dbReference type="PANTHER" id="PTHR38332:SF1">
    <property type="entry name" value="RE49668P"/>
    <property type="match status" value="1"/>
</dbReference>
<evidence type="ECO:0000256" key="2">
    <source>
        <dbReference type="ARBA" id="ARBA00023180"/>
    </source>
</evidence>
<dbReference type="AlphaFoldDB" id="A0AAN5DBR4"/>
<sequence>ILFQYRHWRPFWSFLDYRSIISRETDLPRPQRKRMEGGPLSFLLLIFLTAVHEVSSIGCFTCTSFNGNNTACEDPFNSTFASAKLDPLNEYYAPQCWAYKKGRDGLFPADHCIKIVGVGMEKTQVTIRTCALDSGSLTADTEIVRISHCGNFRFEGKHYSGCVQSCDTDGCNSSVLNSIYSFFIISIFAFLRRF</sequence>
<gene>
    <name evidence="3" type="ORF">PMAYCL1PPCAC_29482</name>
</gene>
<protein>
    <recommendedName>
        <fullName evidence="5">Protein quiver</fullName>
    </recommendedName>
</protein>
<dbReference type="GO" id="GO:0032222">
    <property type="term" value="P:regulation of synaptic transmission, cholinergic"/>
    <property type="evidence" value="ECO:0007669"/>
    <property type="project" value="InterPro"/>
</dbReference>
<keyword evidence="1" id="KW-0732">Signal</keyword>
<evidence type="ECO:0000256" key="1">
    <source>
        <dbReference type="ARBA" id="ARBA00022729"/>
    </source>
</evidence>
<keyword evidence="4" id="KW-1185">Reference proteome</keyword>
<comment type="caution">
    <text evidence="3">The sequence shown here is derived from an EMBL/GenBank/DDBJ whole genome shotgun (WGS) entry which is preliminary data.</text>
</comment>
<proteinExistence type="predicted"/>
<keyword evidence="2" id="KW-0325">Glycoprotein</keyword>
<dbReference type="GO" id="GO:0030431">
    <property type="term" value="P:sleep"/>
    <property type="evidence" value="ECO:0007669"/>
    <property type="project" value="InterPro"/>
</dbReference>
<organism evidence="3 4">
    <name type="scientific">Pristionchus mayeri</name>
    <dbReference type="NCBI Taxonomy" id="1317129"/>
    <lineage>
        <taxon>Eukaryota</taxon>
        <taxon>Metazoa</taxon>
        <taxon>Ecdysozoa</taxon>
        <taxon>Nematoda</taxon>
        <taxon>Chromadorea</taxon>
        <taxon>Rhabditida</taxon>
        <taxon>Rhabditina</taxon>
        <taxon>Diplogasteromorpha</taxon>
        <taxon>Diplogasteroidea</taxon>
        <taxon>Neodiplogasteridae</taxon>
        <taxon>Pristionchus</taxon>
    </lineage>
</organism>
<dbReference type="EMBL" id="BTRK01000006">
    <property type="protein sequence ID" value="GMR59287.1"/>
    <property type="molecule type" value="Genomic_DNA"/>
</dbReference>
<accession>A0AAN5DBR4</accession>
<dbReference type="Proteomes" id="UP001328107">
    <property type="component" value="Unassembled WGS sequence"/>
</dbReference>
<dbReference type="Pfam" id="PF17064">
    <property type="entry name" value="QVR"/>
    <property type="match status" value="1"/>
</dbReference>
<name>A0AAN5DBR4_9BILA</name>